<comment type="caution">
    <text evidence="1">The sequence shown here is derived from an EMBL/GenBank/DDBJ whole genome shotgun (WGS) entry which is preliminary data.</text>
</comment>
<name>A0ACB9K052_9ASTR</name>
<accession>A0ACB9K052</accession>
<reference evidence="2" key="1">
    <citation type="journal article" date="2022" name="Mol. Ecol. Resour.">
        <title>The genomes of chicory, endive, great burdock and yacon provide insights into Asteraceae palaeo-polyploidization history and plant inulin production.</title>
        <authorList>
            <person name="Fan W."/>
            <person name="Wang S."/>
            <person name="Wang H."/>
            <person name="Wang A."/>
            <person name="Jiang F."/>
            <person name="Liu H."/>
            <person name="Zhao H."/>
            <person name="Xu D."/>
            <person name="Zhang Y."/>
        </authorList>
    </citation>
    <scope>NUCLEOTIDE SEQUENCE [LARGE SCALE GENOMIC DNA]</scope>
    <source>
        <strain evidence="2">cv. Yunnan</strain>
    </source>
</reference>
<keyword evidence="2" id="KW-1185">Reference proteome</keyword>
<organism evidence="1 2">
    <name type="scientific">Smallanthus sonchifolius</name>
    <dbReference type="NCBI Taxonomy" id="185202"/>
    <lineage>
        <taxon>Eukaryota</taxon>
        <taxon>Viridiplantae</taxon>
        <taxon>Streptophyta</taxon>
        <taxon>Embryophyta</taxon>
        <taxon>Tracheophyta</taxon>
        <taxon>Spermatophyta</taxon>
        <taxon>Magnoliopsida</taxon>
        <taxon>eudicotyledons</taxon>
        <taxon>Gunneridae</taxon>
        <taxon>Pentapetalae</taxon>
        <taxon>asterids</taxon>
        <taxon>campanulids</taxon>
        <taxon>Asterales</taxon>
        <taxon>Asteraceae</taxon>
        <taxon>Asteroideae</taxon>
        <taxon>Heliantheae alliance</taxon>
        <taxon>Millerieae</taxon>
        <taxon>Smallanthus</taxon>
    </lineage>
</organism>
<sequence length="110" mass="12546">MAEVFFYTLNAGIQPPTSPSDAAAMKLQNFYRGYHTHRLLVDSTVVAEELWWKALDFALLNHSTISFFDFEKPESAASHWNSISLNTSKLGKVKFSLSLDWKAHKLAFQH</sequence>
<reference evidence="1 2" key="2">
    <citation type="journal article" date="2022" name="Mol. Ecol. Resour.">
        <title>The genomes of chicory, endive, great burdock and yacon provide insights into Asteraceae paleo-polyploidization history and plant inulin production.</title>
        <authorList>
            <person name="Fan W."/>
            <person name="Wang S."/>
            <person name="Wang H."/>
            <person name="Wang A."/>
            <person name="Jiang F."/>
            <person name="Liu H."/>
            <person name="Zhao H."/>
            <person name="Xu D."/>
            <person name="Zhang Y."/>
        </authorList>
    </citation>
    <scope>NUCLEOTIDE SEQUENCE [LARGE SCALE GENOMIC DNA]</scope>
    <source>
        <strain evidence="2">cv. Yunnan</strain>
        <tissue evidence="1">Leaves</tissue>
    </source>
</reference>
<dbReference type="Proteomes" id="UP001056120">
    <property type="component" value="Linkage Group LG02"/>
</dbReference>
<dbReference type="EMBL" id="CM042019">
    <property type="protein sequence ID" value="KAI3825608.1"/>
    <property type="molecule type" value="Genomic_DNA"/>
</dbReference>
<gene>
    <name evidence="1" type="ORF">L1987_07103</name>
</gene>
<evidence type="ECO:0000313" key="1">
    <source>
        <dbReference type="EMBL" id="KAI3825608.1"/>
    </source>
</evidence>
<evidence type="ECO:0000313" key="2">
    <source>
        <dbReference type="Proteomes" id="UP001056120"/>
    </source>
</evidence>
<protein>
    <submittedName>
        <fullName evidence="1">Uncharacterized protein</fullName>
    </submittedName>
</protein>
<proteinExistence type="predicted"/>